<reference evidence="2" key="2">
    <citation type="submission" date="2025-08" db="UniProtKB">
        <authorList>
            <consortium name="RefSeq"/>
        </authorList>
    </citation>
    <scope>IDENTIFICATION</scope>
    <source>
        <tissue evidence="2">Whole plant</tissue>
    </source>
</reference>
<evidence type="ECO:0000313" key="2">
    <source>
        <dbReference type="RefSeq" id="XP_015970619.1"/>
    </source>
</evidence>
<gene>
    <name evidence="2" type="primary">LOC107494098</name>
</gene>
<proteinExistence type="predicted"/>
<reference evidence="1" key="1">
    <citation type="journal article" date="2016" name="Nat. Genet.">
        <title>The genome sequences of Arachis duranensis and Arachis ipaensis, the diploid ancestors of cultivated peanut.</title>
        <authorList>
            <person name="Bertioli D.J."/>
            <person name="Cannon S.B."/>
            <person name="Froenicke L."/>
            <person name="Huang G."/>
            <person name="Farmer A.D."/>
            <person name="Cannon E.K."/>
            <person name="Liu X."/>
            <person name="Gao D."/>
            <person name="Clevenger J."/>
            <person name="Dash S."/>
            <person name="Ren L."/>
            <person name="Moretzsohn M.C."/>
            <person name="Shirasawa K."/>
            <person name="Huang W."/>
            <person name="Vidigal B."/>
            <person name="Abernathy B."/>
            <person name="Chu Y."/>
            <person name="Niederhuth C.E."/>
            <person name="Umale P."/>
            <person name="Araujo A.C."/>
            <person name="Kozik A."/>
            <person name="Kim K.D."/>
            <person name="Burow M.D."/>
            <person name="Varshney R.K."/>
            <person name="Wang X."/>
            <person name="Zhang X."/>
            <person name="Barkley N."/>
            <person name="Guimaraes P.M."/>
            <person name="Isobe S."/>
            <person name="Guo B."/>
            <person name="Liao B."/>
            <person name="Stalker H.T."/>
            <person name="Schmitz R.J."/>
            <person name="Scheffler B.E."/>
            <person name="Leal-Bertioli S.C."/>
            <person name="Xun X."/>
            <person name="Jackson S.A."/>
            <person name="Michelmore R."/>
            <person name="Ozias-Akins P."/>
        </authorList>
    </citation>
    <scope>NUCLEOTIDE SEQUENCE [LARGE SCALE GENOMIC DNA]</scope>
    <source>
        <strain evidence="1">cv. V14167</strain>
    </source>
</reference>
<name>A0A6P4DT32_ARADU</name>
<sequence>MANLANTMEANAAAILQVVQRLAQPTGSRNENGEGAEDSLRGVPRTLTAFRKADPPVFNGSANHTEANNGFQAVECTLLTQHVPYNKFVEYATYQLVGEAQQWWQGERRVLHQQNVNITWALFEEAFNKKYFHGSLREARELELL</sequence>
<evidence type="ECO:0000313" key="1">
    <source>
        <dbReference type="Proteomes" id="UP000515211"/>
    </source>
</evidence>
<dbReference type="RefSeq" id="XP_015970619.1">
    <property type="nucleotide sequence ID" value="XM_016115133.1"/>
</dbReference>
<accession>A0A6P4DT32</accession>
<dbReference type="Proteomes" id="UP000515211">
    <property type="component" value="Chromosome 6"/>
</dbReference>
<dbReference type="GeneID" id="107494098"/>
<organism evidence="1 2">
    <name type="scientific">Arachis duranensis</name>
    <name type="common">Wild peanut</name>
    <dbReference type="NCBI Taxonomy" id="130453"/>
    <lineage>
        <taxon>Eukaryota</taxon>
        <taxon>Viridiplantae</taxon>
        <taxon>Streptophyta</taxon>
        <taxon>Embryophyta</taxon>
        <taxon>Tracheophyta</taxon>
        <taxon>Spermatophyta</taxon>
        <taxon>Magnoliopsida</taxon>
        <taxon>eudicotyledons</taxon>
        <taxon>Gunneridae</taxon>
        <taxon>Pentapetalae</taxon>
        <taxon>rosids</taxon>
        <taxon>fabids</taxon>
        <taxon>Fabales</taxon>
        <taxon>Fabaceae</taxon>
        <taxon>Papilionoideae</taxon>
        <taxon>50 kb inversion clade</taxon>
        <taxon>dalbergioids sensu lato</taxon>
        <taxon>Dalbergieae</taxon>
        <taxon>Pterocarpus clade</taxon>
        <taxon>Arachis</taxon>
    </lineage>
</organism>
<dbReference type="AlphaFoldDB" id="A0A6P4DT32"/>
<dbReference type="KEGG" id="adu:107494098"/>
<keyword evidence="1" id="KW-1185">Reference proteome</keyword>
<protein>
    <submittedName>
        <fullName evidence="2">Uncharacterized protein LOC107494098</fullName>
    </submittedName>
</protein>